<evidence type="ECO:0000259" key="5">
    <source>
        <dbReference type="Pfam" id="PF03159"/>
    </source>
</evidence>
<sequence>MTSLSKGERLRSKNIKIDNLLLDLNGVFHGSAQKIFKYGSHAPPKRLLHNKQSVEIPNNQETRDQLYEDVCVTISNIVNVVEPSKRLIMCIDGPAPLGKQNQQRQRRFRAANDSTRGVFDSNCITPGTEFMHELGVYLDTFIVREKQVNPKWKDIDIVFSNEKVPGEGEHKAVEFVRKHGTDDETYCINGPDADLFMLALATHKQKFYILREDMYDKRNEFFCVDIAKTRVDLIDKMRWESPDKSIVYNTEYAINDFVFMCFTVGNDFLPHVPSIEIIEEGIEMMIDIYRSVGMQRGHMTTKDSKGRITFNKNVLKLFFSIIGEYEGGNFKRKIGNRSFFPDKMMLKYSHRDPDGEWHINTSEYINEYNNIHFGDRTEIACHEYLQGLQWVITYYTTGCPSWKWYYPYQYAPMATLLSEHIDTYVPVRYGTTKPSLPFQQLLSVLPPKSSHLIPEPLSKALTDPLSPMMKFCPTELKIDLAGKRKEWEGITILPMVDQQLVKRICRKYPVESYLNTVEAEKYY</sequence>
<comment type="similarity">
    <text evidence="4">Belongs to the 5'-3' exonuclease family.</text>
</comment>
<evidence type="ECO:0000313" key="7">
    <source>
        <dbReference type="EMBL" id="QHU33866.1"/>
    </source>
</evidence>
<dbReference type="InterPro" id="IPR041412">
    <property type="entry name" value="Xrn1_helical"/>
</dbReference>
<dbReference type="InterPro" id="IPR004859">
    <property type="entry name" value="Xrn1_N"/>
</dbReference>
<keyword evidence="3" id="KW-0269">Exonuclease</keyword>
<dbReference type="GO" id="GO:0000956">
    <property type="term" value="P:nuclear-transcribed mRNA catabolic process"/>
    <property type="evidence" value="ECO:0007669"/>
    <property type="project" value="TreeGrafter"/>
</dbReference>
<evidence type="ECO:0000256" key="2">
    <source>
        <dbReference type="ARBA" id="ARBA00022801"/>
    </source>
</evidence>
<dbReference type="Gene3D" id="3.40.50.12390">
    <property type="match status" value="2"/>
</dbReference>
<organism evidence="7">
    <name type="scientific">viral metagenome</name>
    <dbReference type="NCBI Taxonomy" id="1070528"/>
    <lineage>
        <taxon>unclassified sequences</taxon>
        <taxon>metagenomes</taxon>
        <taxon>organismal metagenomes</taxon>
    </lineage>
</organism>
<dbReference type="GO" id="GO:0004534">
    <property type="term" value="F:5'-3' RNA exonuclease activity"/>
    <property type="evidence" value="ECO:0007669"/>
    <property type="project" value="TreeGrafter"/>
</dbReference>
<dbReference type="GO" id="GO:0005634">
    <property type="term" value="C:nucleus"/>
    <property type="evidence" value="ECO:0007669"/>
    <property type="project" value="TreeGrafter"/>
</dbReference>
<keyword evidence="2" id="KW-0378">Hydrolase</keyword>
<evidence type="ECO:0000256" key="4">
    <source>
        <dbReference type="ARBA" id="ARBA00038299"/>
    </source>
</evidence>
<evidence type="ECO:0000259" key="6">
    <source>
        <dbReference type="Pfam" id="PF17846"/>
    </source>
</evidence>
<feature type="domain" description="Xrn1 N-terminal" evidence="5">
    <location>
        <begin position="12"/>
        <end position="213"/>
    </location>
</feature>
<evidence type="ECO:0000256" key="1">
    <source>
        <dbReference type="ARBA" id="ARBA00022722"/>
    </source>
</evidence>
<dbReference type="Pfam" id="PF03159">
    <property type="entry name" value="XRN_N"/>
    <property type="match status" value="1"/>
</dbReference>
<dbReference type="Pfam" id="PF17846">
    <property type="entry name" value="XRN_M"/>
    <property type="match status" value="2"/>
</dbReference>
<protein>
    <recommendedName>
        <fullName evidence="8">Xrn1 N-terminal domain-containing protein</fullName>
    </recommendedName>
</protein>
<feature type="domain" description="Xrn1 helical" evidence="6">
    <location>
        <begin position="373"/>
        <end position="502"/>
    </location>
</feature>
<evidence type="ECO:0000256" key="3">
    <source>
        <dbReference type="ARBA" id="ARBA00022839"/>
    </source>
</evidence>
<feature type="domain" description="Xrn1 helical" evidence="6">
    <location>
        <begin position="248"/>
        <end position="343"/>
    </location>
</feature>
<dbReference type="InterPro" id="IPR027073">
    <property type="entry name" value="5_3_exoribonuclease"/>
</dbReference>
<dbReference type="AlphaFoldDB" id="A0A6C0LSL5"/>
<dbReference type="Gene3D" id="1.25.40.1050">
    <property type="match status" value="1"/>
</dbReference>
<accession>A0A6C0LSL5</accession>
<evidence type="ECO:0008006" key="8">
    <source>
        <dbReference type="Google" id="ProtNLM"/>
    </source>
</evidence>
<name>A0A6C0LSL5_9ZZZZ</name>
<proteinExistence type="inferred from homology"/>
<dbReference type="GO" id="GO:0003723">
    <property type="term" value="F:RNA binding"/>
    <property type="evidence" value="ECO:0007669"/>
    <property type="project" value="TreeGrafter"/>
</dbReference>
<dbReference type="PANTHER" id="PTHR12341:SF7">
    <property type="entry name" value="5'-3' EXORIBONUCLEASE 1"/>
    <property type="match status" value="1"/>
</dbReference>
<dbReference type="EMBL" id="MN740564">
    <property type="protein sequence ID" value="QHU33866.1"/>
    <property type="molecule type" value="Genomic_DNA"/>
</dbReference>
<keyword evidence="1" id="KW-0540">Nuclease</keyword>
<dbReference type="PANTHER" id="PTHR12341">
    <property type="entry name" value="5'-&gt;3' EXORIBONUCLEASE"/>
    <property type="match status" value="1"/>
</dbReference>
<reference evidence="7" key="1">
    <citation type="journal article" date="2020" name="Nature">
        <title>Giant virus diversity and host interactions through global metagenomics.</title>
        <authorList>
            <person name="Schulz F."/>
            <person name="Roux S."/>
            <person name="Paez-Espino D."/>
            <person name="Jungbluth S."/>
            <person name="Walsh D.A."/>
            <person name="Denef V.J."/>
            <person name="McMahon K.D."/>
            <person name="Konstantinidis K.T."/>
            <person name="Eloe-Fadrosh E.A."/>
            <person name="Kyrpides N.C."/>
            <person name="Woyke T."/>
        </authorList>
    </citation>
    <scope>NUCLEOTIDE SEQUENCE</scope>
    <source>
        <strain evidence="7">GVMAG-S-1016704-142</strain>
    </source>
</reference>